<keyword evidence="2" id="KW-1185">Reference proteome</keyword>
<evidence type="ECO:0000313" key="1">
    <source>
        <dbReference type="EMBL" id="CAJ0609087.1"/>
    </source>
</evidence>
<gene>
    <name evidence="1" type="ORF">CYNAS_LOCUS21070</name>
</gene>
<dbReference type="Proteomes" id="UP001176961">
    <property type="component" value="Unassembled WGS sequence"/>
</dbReference>
<protein>
    <submittedName>
        <fullName evidence="1">Uncharacterized protein</fullName>
    </submittedName>
</protein>
<dbReference type="EMBL" id="CATQJL010000326">
    <property type="protein sequence ID" value="CAJ0609087.1"/>
    <property type="molecule type" value="Genomic_DNA"/>
</dbReference>
<name>A0AA36HF95_CYLNA</name>
<accession>A0AA36HF95</accession>
<evidence type="ECO:0000313" key="2">
    <source>
        <dbReference type="Proteomes" id="UP001176961"/>
    </source>
</evidence>
<sequence>MWLLLSMLESFTEQLPQQNESTSRPEYKMLIFDEVRLPPLSLLSELFFPVFSENGTSAV</sequence>
<comment type="caution">
    <text evidence="1">The sequence shown here is derived from an EMBL/GenBank/DDBJ whole genome shotgun (WGS) entry which is preliminary data.</text>
</comment>
<proteinExistence type="predicted"/>
<reference evidence="1" key="1">
    <citation type="submission" date="2023-07" db="EMBL/GenBank/DDBJ databases">
        <authorList>
            <consortium name="CYATHOMIX"/>
        </authorList>
    </citation>
    <scope>NUCLEOTIDE SEQUENCE</scope>
    <source>
        <strain evidence="1">N/A</strain>
    </source>
</reference>
<dbReference type="AlphaFoldDB" id="A0AA36HF95"/>
<organism evidence="1 2">
    <name type="scientific">Cylicocyclus nassatus</name>
    <name type="common">Nematode worm</name>
    <dbReference type="NCBI Taxonomy" id="53992"/>
    <lineage>
        <taxon>Eukaryota</taxon>
        <taxon>Metazoa</taxon>
        <taxon>Ecdysozoa</taxon>
        <taxon>Nematoda</taxon>
        <taxon>Chromadorea</taxon>
        <taxon>Rhabditida</taxon>
        <taxon>Rhabditina</taxon>
        <taxon>Rhabditomorpha</taxon>
        <taxon>Strongyloidea</taxon>
        <taxon>Strongylidae</taxon>
        <taxon>Cylicocyclus</taxon>
    </lineage>
</organism>